<keyword evidence="4" id="KW-1185">Reference proteome</keyword>
<feature type="transmembrane region" description="Helical" evidence="1">
    <location>
        <begin position="355"/>
        <end position="378"/>
    </location>
</feature>
<keyword evidence="1" id="KW-0812">Transmembrane</keyword>
<evidence type="ECO:0000259" key="2">
    <source>
        <dbReference type="Pfam" id="PF01970"/>
    </source>
</evidence>
<feature type="transmembrane region" description="Helical" evidence="1">
    <location>
        <begin position="418"/>
        <end position="443"/>
    </location>
</feature>
<feature type="transmembrane region" description="Helical" evidence="1">
    <location>
        <begin position="20"/>
        <end position="49"/>
    </location>
</feature>
<organism evidence="3 4">
    <name type="scientific">Advenella kashmirensis (strain DSM 17095 / LMG 22695 / WT001)</name>
    <name type="common">Tetrathiobacter kashmirensis</name>
    <dbReference type="NCBI Taxonomy" id="1036672"/>
    <lineage>
        <taxon>Bacteria</taxon>
        <taxon>Pseudomonadati</taxon>
        <taxon>Pseudomonadota</taxon>
        <taxon>Betaproteobacteria</taxon>
        <taxon>Burkholderiales</taxon>
        <taxon>Alcaligenaceae</taxon>
    </lineage>
</organism>
<keyword evidence="1" id="KW-1133">Transmembrane helix</keyword>
<feature type="transmembrane region" description="Helical" evidence="1">
    <location>
        <begin position="61"/>
        <end position="82"/>
    </location>
</feature>
<evidence type="ECO:0000313" key="3">
    <source>
        <dbReference type="EMBL" id="AFK60870.1"/>
    </source>
</evidence>
<name>I3U782_ADVKW</name>
<dbReference type="HOGENOM" id="CLU_022936_2_0_4"/>
<gene>
    <name evidence="3" type="ordered locus">TKWG_00845</name>
</gene>
<dbReference type="PANTHER" id="PTHR35342">
    <property type="entry name" value="TRICARBOXYLIC TRANSPORT PROTEIN"/>
    <property type="match status" value="1"/>
</dbReference>
<dbReference type="PANTHER" id="PTHR35342:SF5">
    <property type="entry name" value="TRICARBOXYLIC TRANSPORT PROTEIN"/>
    <property type="match status" value="1"/>
</dbReference>
<sequence length="485" mass="51001">METFNYLAHGLWIALEPGNLLFAAIGVLLGTLVGILPGIGPSLTVALLLPVTFQLDPTGSIIMFAGIYFGGMYGSSTTAILLNTPGEAASIATAIEGYKMARSGRGGPALSTAAIGSFVAGTLATICLALLAPVLVKIAVQFGPWDYFALMVLAFITVSATFGSSVLRGITSLALGLTLGLVGIDKLTGQARLDFGVPILLDGISITTLVVGLFAVGEAFYMASRFHGQEEKVEPVRGSLWMTRQDWSRSWKSWVRGFGLGFPIGALPAGGAEVPTLLSYTLERKLTRHPEEFGSGAIEGVAGPEAANNAAATGTLVPLLALGLPTSATAAMMLAGFQQFGLAPGPLLFVNNADLVWGLIASFFIGNLMLLVLNLPLVGLWVRLLAIPQAWLYAGILLFAALGTLAANPSWIELTMLLIFGLVGYAMRCWDYPVAPMIVGLILGPMAESQFRRALQISLNDYLVFFKHPGSAVMLCLALLALIAP</sequence>
<dbReference type="EMBL" id="CP003555">
    <property type="protein sequence ID" value="AFK60870.1"/>
    <property type="molecule type" value="Genomic_DNA"/>
</dbReference>
<dbReference type="STRING" id="1036672.TKWG_00845"/>
<reference evidence="3 4" key="1">
    <citation type="journal article" date="2011" name="J. Bacteriol.">
        <title>Whole-genome shotgun sequencing of the sulfur-oxidizing chemoautotroph Tetrathiobacter kashmirensis.</title>
        <authorList>
            <person name="Ghosh W."/>
            <person name="George A."/>
            <person name="Agarwal A."/>
            <person name="Raj P."/>
            <person name="Alam M."/>
            <person name="Pyne P."/>
            <person name="Das Gupta S.K."/>
        </authorList>
    </citation>
    <scope>NUCLEOTIDE SEQUENCE [LARGE SCALE GENOMIC DNA]</scope>
    <source>
        <strain evidence="3 4">WT001</strain>
    </source>
</reference>
<keyword evidence="1" id="KW-0472">Membrane</keyword>
<feature type="transmembrane region" description="Helical" evidence="1">
    <location>
        <begin position="390"/>
        <end position="412"/>
    </location>
</feature>
<feature type="transmembrane region" description="Helical" evidence="1">
    <location>
        <begin position="316"/>
        <end position="335"/>
    </location>
</feature>
<feature type="transmembrane region" description="Helical" evidence="1">
    <location>
        <begin position="464"/>
        <end position="484"/>
    </location>
</feature>
<feature type="domain" description="DUF112" evidence="2">
    <location>
        <begin position="20"/>
        <end position="438"/>
    </location>
</feature>
<dbReference type="Proteomes" id="UP000005267">
    <property type="component" value="Chromosome"/>
</dbReference>
<accession>I3U782</accession>
<dbReference type="InterPro" id="IPR002823">
    <property type="entry name" value="DUF112_TM"/>
</dbReference>
<protein>
    <recommendedName>
        <fullName evidence="2">DUF112 domain-containing protein</fullName>
    </recommendedName>
</protein>
<dbReference type="KEGG" id="aka:TKWG_00845"/>
<evidence type="ECO:0000313" key="4">
    <source>
        <dbReference type="Proteomes" id="UP000005267"/>
    </source>
</evidence>
<feature type="transmembrane region" description="Helical" evidence="1">
    <location>
        <begin position="113"/>
        <end position="136"/>
    </location>
</feature>
<dbReference type="AlphaFoldDB" id="I3U782"/>
<feature type="transmembrane region" description="Helical" evidence="1">
    <location>
        <begin position="195"/>
        <end position="216"/>
    </location>
</feature>
<proteinExistence type="predicted"/>
<feature type="transmembrane region" description="Helical" evidence="1">
    <location>
        <begin position="148"/>
        <end position="175"/>
    </location>
</feature>
<evidence type="ECO:0000256" key="1">
    <source>
        <dbReference type="SAM" id="Phobius"/>
    </source>
</evidence>
<dbReference type="Pfam" id="PF01970">
    <property type="entry name" value="TctA"/>
    <property type="match status" value="1"/>
</dbReference>
<reference evidence="4" key="2">
    <citation type="journal article" date="2013" name="PLoS ONE">
        <title>Genome implosion elicits host-confinement in Alcaligenaceae: evidence from the comparative genomics of Tetrathiobacter kashmirensis, a pathogen in the making.</title>
        <authorList>
            <person name="Ghosh W."/>
            <person name="Alam M."/>
            <person name="Roy C."/>
            <person name="Pyne P."/>
            <person name="George A."/>
            <person name="Chakraborty R."/>
            <person name="Majumder S."/>
            <person name="Agarwal A."/>
            <person name="Chakraborty S."/>
            <person name="Majumdar S."/>
            <person name="Gupta S.K."/>
        </authorList>
    </citation>
    <scope>NUCLEOTIDE SEQUENCE [LARGE SCALE GENOMIC DNA]</scope>
    <source>
        <strain evidence="4">WT001</strain>
    </source>
</reference>